<organism evidence="2 3">
    <name type="scientific">Bhargavaea ginsengi</name>
    <dbReference type="NCBI Taxonomy" id="426757"/>
    <lineage>
        <taxon>Bacteria</taxon>
        <taxon>Bacillati</taxon>
        <taxon>Bacillota</taxon>
        <taxon>Bacilli</taxon>
        <taxon>Bacillales</taxon>
        <taxon>Caryophanaceae</taxon>
        <taxon>Bhargavaea</taxon>
    </lineage>
</organism>
<dbReference type="RefSeq" id="WP_092050150.1">
    <property type="nucleotide sequence ID" value="NZ_FNZF01000001.1"/>
</dbReference>
<reference evidence="3" key="1">
    <citation type="submission" date="2016-10" db="EMBL/GenBank/DDBJ databases">
        <authorList>
            <person name="Varghese N."/>
            <person name="Submissions S."/>
        </authorList>
    </citation>
    <scope>NUCLEOTIDE SEQUENCE [LARGE SCALE GENOMIC DNA]</scope>
    <source>
        <strain evidence="3">CGMCC 1.6763</strain>
    </source>
</reference>
<dbReference type="PANTHER" id="PTHR12526">
    <property type="entry name" value="GLYCOSYLTRANSFERASE"/>
    <property type="match status" value="1"/>
</dbReference>
<dbReference type="AlphaFoldDB" id="A0A1H6URP4"/>
<dbReference type="Pfam" id="PF13692">
    <property type="entry name" value="Glyco_trans_1_4"/>
    <property type="match status" value="1"/>
</dbReference>
<dbReference type="PANTHER" id="PTHR12526:SF630">
    <property type="entry name" value="GLYCOSYLTRANSFERASE"/>
    <property type="match status" value="1"/>
</dbReference>
<dbReference type="Pfam" id="PF13439">
    <property type="entry name" value="Glyco_transf_4"/>
    <property type="match status" value="1"/>
</dbReference>
<evidence type="ECO:0000259" key="1">
    <source>
        <dbReference type="Pfam" id="PF13439"/>
    </source>
</evidence>
<gene>
    <name evidence="2" type="ORF">SAMN04488127_0803</name>
</gene>
<evidence type="ECO:0000313" key="2">
    <source>
        <dbReference type="EMBL" id="SEI92397.1"/>
    </source>
</evidence>
<dbReference type="GO" id="GO:0016740">
    <property type="term" value="F:transferase activity"/>
    <property type="evidence" value="ECO:0007669"/>
    <property type="project" value="UniProtKB-KW"/>
</dbReference>
<dbReference type="SUPFAM" id="SSF53756">
    <property type="entry name" value="UDP-Glycosyltransferase/glycogen phosphorylase"/>
    <property type="match status" value="1"/>
</dbReference>
<dbReference type="EMBL" id="FNZF01000001">
    <property type="protein sequence ID" value="SEI92397.1"/>
    <property type="molecule type" value="Genomic_DNA"/>
</dbReference>
<dbReference type="InterPro" id="IPR028098">
    <property type="entry name" value="Glyco_trans_4-like_N"/>
</dbReference>
<name>A0A1H6URP4_9BACL</name>
<accession>A0A1H6URP4</accession>
<proteinExistence type="predicted"/>
<protein>
    <submittedName>
        <fullName evidence="2">Glycosyltransferase involved in cell wall bisynthesis</fullName>
    </submittedName>
</protein>
<feature type="domain" description="Glycosyltransferase subfamily 4-like N-terminal" evidence="1">
    <location>
        <begin position="15"/>
        <end position="174"/>
    </location>
</feature>
<dbReference type="STRING" id="426757.SAMN04488127_0803"/>
<keyword evidence="2" id="KW-0808">Transferase</keyword>
<dbReference type="OrthoDB" id="9804196at2"/>
<sequence>MSVKICHIITGLGSGGAEKTLFKLVSKMDSKYENTIISLSDFGFYGDKLTKQGIRVYALNISKNNLISKFVKLISIIKKEDPKIIQTWMYHADFIGIFIKLLMPKRKLIWNIRHSTLIKGVDKSTTILIARICGLLSNIPNAIICGSKAAAKSHLKIGYSPKKIKVIQNGFELDNHLSQTTKEQLKEKYGVNGQFIFGHVGRFHPIKNQEVLIRAFGEFQKSNDTSLVLVGNGLEESNEKIKSLLEELKIRNVYLLGHQSNIPEIMRILDVFILPSKSEGFANVLGEAMTMEVPCIATNVGDNKEIIGRTGIVIPTFENIIPDLVSAMLTLYNLSSAERKELGFKAHNRIKENYSTEKIINEYQILYAKEGN</sequence>
<dbReference type="Gene3D" id="3.40.50.2000">
    <property type="entry name" value="Glycogen Phosphorylase B"/>
    <property type="match status" value="2"/>
</dbReference>
<evidence type="ECO:0000313" key="3">
    <source>
        <dbReference type="Proteomes" id="UP000199200"/>
    </source>
</evidence>
<keyword evidence="3" id="KW-1185">Reference proteome</keyword>
<dbReference type="Proteomes" id="UP000199200">
    <property type="component" value="Unassembled WGS sequence"/>
</dbReference>